<evidence type="ECO:0000256" key="3">
    <source>
        <dbReference type="ARBA" id="ARBA00022723"/>
    </source>
</evidence>
<evidence type="ECO:0000256" key="1">
    <source>
        <dbReference type="ARBA" id="ARBA00004496"/>
    </source>
</evidence>
<organism evidence="6 7">
    <name type="scientific">Ravibacter arvi</name>
    <dbReference type="NCBI Taxonomy" id="2051041"/>
    <lineage>
        <taxon>Bacteria</taxon>
        <taxon>Pseudomonadati</taxon>
        <taxon>Bacteroidota</taxon>
        <taxon>Cytophagia</taxon>
        <taxon>Cytophagales</taxon>
        <taxon>Spirosomataceae</taxon>
        <taxon>Ravibacter</taxon>
    </lineage>
</organism>
<keyword evidence="2" id="KW-0963">Cytoplasm</keyword>
<dbReference type="EMBL" id="BAABEY010000034">
    <property type="protein sequence ID" value="GAA4445560.1"/>
    <property type="molecule type" value="Genomic_DNA"/>
</dbReference>
<dbReference type="InterPro" id="IPR019903">
    <property type="entry name" value="RIC_family"/>
</dbReference>
<dbReference type="InterPro" id="IPR038062">
    <property type="entry name" value="ScdA-like_N_sf"/>
</dbReference>
<evidence type="ECO:0000313" key="6">
    <source>
        <dbReference type="EMBL" id="GAA4445560.1"/>
    </source>
</evidence>
<accession>A0ABP8M719</accession>
<keyword evidence="4" id="KW-0408">Iron</keyword>
<dbReference type="InterPro" id="IPR012312">
    <property type="entry name" value="Hemerythrin-like"/>
</dbReference>
<protein>
    <submittedName>
        <fullName evidence="6">Iron-sulfur cluster repair di-iron protein</fullName>
    </submittedName>
</protein>
<gene>
    <name evidence="6" type="primary">ric</name>
    <name evidence="6" type="ORF">GCM10023091_37360</name>
</gene>
<dbReference type="RefSeq" id="WP_345032039.1">
    <property type="nucleotide sequence ID" value="NZ_BAABEY010000034.1"/>
</dbReference>
<sequence length="240" mass="27228">MNIHKDSIIGELVAEDYRTAAVFKRNGIDFCCNGNRSIGDACSHKQLEATALIRQLEAVGTQKSDGSPDFNSWPLDLLADYVEKKHHRYVEAKIEEIRPFLSKVALVHGDRHPELFEVEQLFEASAGELAVHMKKEELMLFPYIRKMVSAAKSGIPVQAVFGSVQNPIGMMIHEHDTEGARFRRIAELTRDYTPPADGCNTYRVTLSLLKEFEDDLHLHIHLENNILFPKSVELEEHLHA</sequence>
<dbReference type="Pfam" id="PF04405">
    <property type="entry name" value="ScdA_N"/>
    <property type="match status" value="1"/>
</dbReference>
<comment type="subcellular location">
    <subcellularLocation>
        <location evidence="1">Cytoplasm</location>
    </subcellularLocation>
</comment>
<dbReference type="NCBIfam" id="TIGR03652">
    <property type="entry name" value="FeS_repair_RIC"/>
    <property type="match status" value="1"/>
</dbReference>
<dbReference type="PANTHER" id="PTHR36438:SF1">
    <property type="entry name" value="IRON-SULFUR CLUSTER REPAIR PROTEIN YTFE"/>
    <property type="match status" value="1"/>
</dbReference>
<evidence type="ECO:0000256" key="4">
    <source>
        <dbReference type="ARBA" id="ARBA00023004"/>
    </source>
</evidence>
<comment type="caution">
    <text evidence="6">The sequence shown here is derived from an EMBL/GenBank/DDBJ whole genome shotgun (WGS) entry which is preliminary data.</text>
</comment>
<keyword evidence="7" id="KW-1185">Reference proteome</keyword>
<reference evidence="7" key="1">
    <citation type="journal article" date="2019" name="Int. J. Syst. Evol. Microbiol.">
        <title>The Global Catalogue of Microorganisms (GCM) 10K type strain sequencing project: providing services to taxonomists for standard genome sequencing and annotation.</title>
        <authorList>
            <consortium name="The Broad Institute Genomics Platform"/>
            <consortium name="The Broad Institute Genome Sequencing Center for Infectious Disease"/>
            <person name="Wu L."/>
            <person name="Ma J."/>
        </authorList>
    </citation>
    <scope>NUCLEOTIDE SEQUENCE [LARGE SCALE GENOMIC DNA]</scope>
    <source>
        <strain evidence="7">JCM 31920</strain>
    </source>
</reference>
<dbReference type="Gene3D" id="1.10.3910.10">
    <property type="entry name" value="SP0561-like"/>
    <property type="match status" value="1"/>
</dbReference>
<evidence type="ECO:0000256" key="2">
    <source>
        <dbReference type="ARBA" id="ARBA00022490"/>
    </source>
</evidence>
<keyword evidence="3" id="KW-0479">Metal-binding</keyword>
<dbReference type="Pfam" id="PF01814">
    <property type="entry name" value="Hemerythrin"/>
    <property type="match status" value="1"/>
</dbReference>
<feature type="domain" description="Hemerythrin-like" evidence="5">
    <location>
        <begin position="84"/>
        <end position="230"/>
    </location>
</feature>
<dbReference type="Gene3D" id="1.20.120.520">
    <property type="entry name" value="nmb1532 protein domain like"/>
    <property type="match status" value="1"/>
</dbReference>
<dbReference type="PANTHER" id="PTHR36438">
    <property type="entry name" value="IRON-SULFUR CLUSTER REPAIR PROTEIN YTFE"/>
    <property type="match status" value="1"/>
</dbReference>
<dbReference type="Proteomes" id="UP001501508">
    <property type="component" value="Unassembled WGS sequence"/>
</dbReference>
<evidence type="ECO:0000259" key="5">
    <source>
        <dbReference type="Pfam" id="PF01814"/>
    </source>
</evidence>
<evidence type="ECO:0000313" key="7">
    <source>
        <dbReference type="Proteomes" id="UP001501508"/>
    </source>
</evidence>
<name>A0ABP8M719_9BACT</name>
<proteinExistence type="predicted"/>